<accession>A0ABT9PKL3</accession>
<dbReference type="PANTHER" id="PTHR39420:SF2">
    <property type="entry name" value="HYDROLASE"/>
    <property type="match status" value="1"/>
</dbReference>
<dbReference type="EMBL" id="JAUSQL010000001">
    <property type="protein sequence ID" value="MDP9832934.1"/>
    <property type="molecule type" value="Genomic_DNA"/>
</dbReference>
<keyword evidence="2" id="KW-1185">Reference proteome</keyword>
<evidence type="ECO:0000313" key="1">
    <source>
        <dbReference type="EMBL" id="MDP9832934.1"/>
    </source>
</evidence>
<organism evidence="1 2">
    <name type="scientific">Trueperella abortisuis</name>
    <dbReference type="NCBI Taxonomy" id="445930"/>
    <lineage>
        <taxon>Bacteria</taxon>
        <taxon>Bacillati</taxon>
        <taxon>Actinomycetota</taxon>
        <taxon>Actinomycetes</taxon>
        <taxon>Actinomycetales</taxon>
        <taxon>Actinomycetaceae</taxon>
        <taxon>Trueperella</taxon>
    </lineage>
</organism>
<dbReference type="Pfam" id="PF10103">
    <property type="entry name" value="Zincin_2"/>
    <property type="match status" value="1"/>
</dbReference>
<dbReference type="Gene3D" id="1.20.150.30">
    <property type="entry name" value="Zincin-like metallopeptidase, N-terminal domain"/>
    <property type="match status" value="1"/>
</dbReference>
<keyword evidence="1" id="KW-0378">Hydrolase</keyword>
<dbReference type="NCBIfam" id="TIGR03624">
    <property type="entry name" value="putative hydrolase"/>
    <property type="match status" value="1"/>
</dbReference>
<dbReference type="PANTHER" id="PTHR39420">
    <property type="match status" value="1"/>
</dbReference>
<proteinExistence type="predicted"/>
<protein>
    <submittedName>
        <fullName evidence="1">Hydrolase</fullName>
    </submittedName>
</protein>
<dbReference type="InterPro" id="IPR042271">
    <property type="entry name" value="Zinicin_2_N"/>
</dbReference>
<dbReference type="Proteomes" id="UP001230145">
    <property type="component" value="Unassembled WGS sequence"/>
</dbReference>
<comment type="caution">
    <text evidence="1">The sequence shown here is derived from an EMBL/GenBank/DDBJ whole genome shotgun (WGS) entry which is preliminary data.</text>
</comment>
<dbReference type="RefSeq" id="WP_307635068.1">
    <property type="nucleotide sequence ID" value="NZ_JAUSQL010000001.1"/>
</dbReference>
<reference evidence="1 2" key="1">
    <citation type="submission" date="2023-07" db="EMBL/GenBank/DDBJ databases">
        <title>Sequencing the genomes of 1000 actinobacteria strains.</title>
        <authorList>
            <person name="Klenk H.-P."/>
        </authorList>
    </citation>
    <scope>NUCLEOTIDE SEQUENCE [LARGE SCALE GENOMIC DNA]</scope>
    <source>
        <strain evidence="1 2">DSM 19515</strain>
    </source>
</reference>
<dbReference type="GO" id="GO:0016787">
    <property type="term" value="F:hydrolase activity"/>
    <property type="evidence" value="ECO:0007669"/>
    <property type="project" value="UniProtKB-KW"/>
</dbReference>
<dbReference type="InterPro" id="IPR018766">
    <property type="entry name" value="Zinicin_2"/>
</dbReference>
<sequence>MSNSGGIGPDNDDWQERLRAILGSEAADRIIEHIKAQGQDPDTLMSQMLNPASFALVTNQIQQMLGSSGEGPVNWQLAERVARDTITSRHLDRLTAEAADKTRDSLRTASLWLDAATSFNPATGPNMAVSRLDMLAHSLATFRKLLEPVGANVSRAFSEIFREQAEHMPPQIADMFGDPAGFVTKMVGSVLGVQYGEALAELAAESFGSTDTGVPLTEGSSAMLVPTNIVNFAKDLDVPNEEVLLFAAVREAAAARLYTRVAWLRPRVIDTIAQIASGFEIDMESIEEQARGLTEGLSFDPSAMPELDMSKVFVLDLSTEQEDSVARLQLLLSLIEGWISEVTARAVAPHLPNAVALRELFTRRYATDNPAKHVWQAQLGIELAPRLQREAAAFWQQAEQRLGIDQRDALWAHPDLLPTVAALNDPTSFFGQDVQSVEAELDSFLEDLFNDENQGQAPHEPGFGDPD</sequence>
<dbReference type="SUPFAM" id="SSF55486">
    <property type="entry name" value="Metalloproteases ('zincins'), catalytic domain"/>
    <property type="match status" value="1"/>
</dbReference>
<gene>
    <name evidence="1" type="ORF">J2S45_001613</name>
</gene>
<evidence type="ECO:0000313" key="2">
    <source>
        <dbReference type="Proteomes" id="UP001230145"/>
    </source>
</evidence>
<name>A0ABT9PKL3_9ACTO</name>